<dbReference type="AlphaFoldDB" id="R1I259"/>
<comment type="caution">
    <text evidence="1">The sequence shown here is derived from an EMBL/GenBank/DDBJ whole genome shotgun (WGS) entry which is preliminary data.</text>
</comment>
<evidence type="ECO:0008006" key="3">
    <source>
        <dbReference type="Google" id="ProtNLM"/>
    </source>
</evidence>
<proteinExistence type="predicted"/>
<protein>
    <recommendedName>
        <fullName evidence="3">HEAT repeat domain-containing protein</fullName>
    </recommendedName>
</protein>
<name>R1I259_9PSEU</name>
<evidence type="ECO:0000313" key="2">
    <source>
        <dbReference type="Proteomes" id="UP000014139"/>
    </source>
</evidence>
<gene>
    <name evidence="1" type="ORF">H480_20594</name>
</gene>
<dbReference type="EMBL" id="AOUO01000292">
    <property type="protein sequence ID" value="EOD66626.1"/>
    <property type="molecule type" value="Genomic_DNA"/>
</dbReference>
<reference evidence="1 2" key="1">
    <citation type="submission" date="2013-02" db="EMBL/GenBank/DDBJ databases">
        <title>Draft genome sequence of Amycolatopsis vancoresmycina strain DSM 44592T.</title>
        <authorList>
            <person name="Kumar S."/>
            <person name="Kaur N."/>
            <person name="Kaur C."/>
            <person name="Raghava G.P.S."/>
            <person name="Mayilraj S."/>
        </authorList>
    </citation>
    <scope>NUCLEOTIDE SEQUENCE [LARGE SCALE GENOMIC DNA]</scope>
    <source>
        <strain evidence="1 2">DSM 44592</strain>
    </source>
</reference>
<sequence length="139" mass="15351">MKVIRDDLERLIRRDYHPDYWADDVAGRAAELVAKLEPADWTWLGETWPSWPPGHQRQLADALAGSGPAGWPILTAMLRSADAGVAMQAAEALQPDPAWPGDASLEPDLRRLRDVVEPELADIPEDLIRRGRTGGRATP</sequence>
<evidence type="ECO:0000313" key="1">
    <source>
        <dbReference type="EMBL" id="EOD66626.1"/>
    </source>
</evidence>
<dbReference type="PATRIC" id="fig|1292037.4.peg.3903"/>
<accession>R1I259</accession>
<keyword evidence="2" id="KW-1185">Reference proteome</keyword>
<organism evidence="1 2">
    <name type="scientific">Amycolatopsis vancoresmycina DSM 44592</name>
    <dbReference type="NCBI Taxonomy" id="1292037"/>
    <lineage>
        <taxon>Bacteria</taxon>
        <taxon>Bacillati</taxon>
        <taxon>Actinomycetota</taxon>
        <taxon>Actinomycetes</taxon>
        <taxon>Pseudonocardiales</taxon>
        <taxon>Pseudonocardiaceae</taxon>
        <taxon>Amycolatopsis</taxon>
    </lineage>
</organism>
<dbReference type="Proteomes" id="UP000014139">
    <property type="component" value="Unassembled WGS sequence"/>
</dbReference>